<evidence type="ECO:0000256" key="1">
    <source>
        <dbReference type="ARBA" id="ARBA00004146"/>
    </source>
</evidence>
<dbReference type="SUPFAM" id="SSF56219">
    <property type="entry name" value="DNase I-like"/>
    <property type="match status" value="1"/>
</dbReference>
<dbReference type="GO" id="GO:0005737">
    <property type="term" value="C:cytoplasm"/>
    <property type="evidence" value="ECO:0000318"/>
    <property type="project" value="GO_Central"/>
</dbReference>
<dbReference type="OMA" id="WLGCSER"/>
<dbReference type="HOGENOM" id="CLU_006779_3_1_1"/>
<dbReference type="InParanoid" id="A7SW33"/>
<dbReference type="InterPro" id="IPR036691">
    <property type="entry name" value="Endo/exonu/phosph_ase_sf"/>
</dbReference>
<name>A7SW33_NEMVE</name>
<evidence type="ECO:0000313" key="11">
    <source>
        <dbReference type="EMBL" id="EDO32085.1"/>
    </source>
</evidence>
<keyword evidence="8" id="KW-0472">Membrane</keyword>
<dbReference type="InterPro" id="IPR013783">
    <property type="entry name" value="Ig-like_fold"/>
</dbReference>
<organism evidence="11 12">
    <name type="scientific">Nematostella vectensis</name>
    <name type="common">Starlet sea anemone</name>
    <dbReference type="NCBI Taxonomy" id="45351"/>
    <lineage>
        <taxon>Eukaryota</taxon>
        <taxon>Metazoa</taxon>
        <taxon>Cnidaria</taxon>
        <taxon>Anthozoa</taxon>
        <taxon>Hexacorallia</taxon>
        <taxon>Actiniaria</taxon>
        <taxon>Edwardsiidae</taxon>
        <taxon>Nematostella</taxon>
    </lineage>
</organism>
<keyword evidence="6" id="KW-0378">Hydrolase</keyword>
<dbReference type="FunFam" id="1.10.555.10:FF:000012">
    <property type="entry name" value="Putative inositol polyphosphate 5-phosphatase OCRL-1"/>
    <property type="match status" value="1"/>
</dbReference>
<evidence type="ECO:0000256" key="6">
    <source>
        <dbReference type="ARBA" id="ARBA00022801"/>
    </source>
</evidence>
<accession>A7SW33</accession>
<dbReference type="Pfam" id="PF22669">
    <property type="entry name" value="Exo_endo_phos2"/>
    <property type="match status" value="1"/>
</dbReference>
<dbReference type="GO" id="GO:0004439">
    <property type="term" value="F:phosphatidylinositol-4,5-bisphosphate 5-phosphatase activity"/>
    <property type="evidence" value="ECO:0000318"/>
    <property type="project" value="GO_Central"/>
</dbReference>
<reference evidence="11 12" key="1">
    <citation type="journal article" date="2007" name="Science">
        <title>Sea anemone genome reveals ancestral eumetazoan gene repertoire and genomic organization.</title>
        <authorList>
            <person name="Putnam N.H."/>
            <person name="Srivastava M."/>
            <person name="Hellsten U."/>
            <person name="Dirks B."/>
            <person name="Chapman J."/>
            <person name="Salamov A."/>
            <person name="Terry A."/>
            <person name="Shapiro H."/>
            <person name="Lindquist E."/>
            <person name="Kapitonov V.V."/>
            <person name="Jurka J."/>
            <person name="Genikhovich G."/>
            <person name="Grigoriev I.V."/>
            <person name="Lucas S.M."/>
            <person name="Steele R.E."/>
            <person name="Finnerty J.R."/>
            <person name="Technau U."/>
            <person name="Martindale M.Q."/>
            <person name="Rokhsar D.S."/>
        </authorList>
    </citation>
    <scope>NUCLEOTIDE SEQUENCE [LARGE SCALE GENOMIC DNA]</scope>
    <source>
        <strain evidence="12">CH2 X CH6</strain>
    </source>
</reference>
<dbReference type="Gene3D" id="3.60.10.10">
    <property type="entry name" value="Endonuclease/exonuclease/phosphatase"/>
    <property type="match status" value="1"/>
</dbReference>
<dbReference type="GO" id="GO:0052745">
    <property type="term" value="F:inositol phosphate phosphatase activity"/>
    <property type="evidence" value="ECO:0007669"/>
    <property type="project" value="InterPro"/>
</dbReference>
<dbReference type="InterPro" id="IPR048869">
    <property type="entry name" value="OCRL-1_2_ASH"/>
</dbReference>
<dbReference type="STRING" id="45351.A7SW33"/>
<keyword evidence="5" id="KW-0967">Endosome</keyword>
<dbReference type="GO" id="GO:0046856">
    <property type="term" value="P:phosphatidylinositol dephosphorylation"/>
    <property type="evidence" value="ECO:0007669"/>
    <property type="project" value="InterPro"/>
</dbReference>
<evidence type="ECO:0000256" key="8">
    <source>
        <dbReference type="ARBA" id="ARBA00023136"/>
    </source>
</evidence>
<dbReference type="EMBL" id="DS469851">
    <property type="protein sequence ID" value="EDO32085.1"/>
    <property type="molecule type" value="Genomic_DNA"/>
</dbReference>
<dbReference type="Pfam" id="PF21310">
    <property type="entry name" value="OCRL-like_ASH"/>
    <property type="match status" value="1"/>
</dbReference>
<dbReference type="eggNOG" id="KOG0565">
    <property type="taxonomic scope" value="Eukaryota"/>
</dbReference>
<evidence type="ECO:0000256" key="9">
    <source>
        <dbReference type="ARBA" id="ARBA00023329"/>
    </source>
</evidence>
<evidence type="ECO:0000259" key="10">
    <source>
        <dbReference type="PROSITE" id="PS50238"/>
    </source>
</evidence>
<dbReference type="InterPro" id="IPR008936">
    <property type="entry name" value="Rho_GTPase_activation_prot"/>
</dbReference>
<evidence type="ECO:0000313" key="12">
    <source>
        <dbReference type="Proteomes" id="UP000001593"/>
    </source>
</evidence>
<evidence type="ECO:0000256" key="4">
    <source>
        <dbReference type="ARBA" id="ARBA00013044"/>
    </source>
</evidence>
<dbReference type="SUPFAM" id="SSF48350">
    <property type="entry name" value="GTPase activation domain, GAP"/>
    <property type="match status" value="1"/>
</dbReference>
<dbReference type="PhylomeDB" id="A7SW33"/>
<dbReference type="FunFam" id="2.60.40.10:FF:000132">
    <property type="entry name" value="Inositol polyphosphate 5-phosphatase OCRL-1 isoform b"/>
    <property type="match status" value="1"/>
</dbReference>
<gene>
    <name evidence="11" type="ORF">NEMVEDRAFT_v1g174916</name>
</gene>
<dbReference type="CDD" id="cd04380">
    <property type="entry name" value="RhoGAP_OCRL1"/>
    <property type="match status" value="1"/>
</dbReference>
<dbReference type="InterPro" id="IPR046985">
    <property type="entry name" value="IP5"/>
</dbReference>
<dbReference type="CDD" id="cd09093">
    <property type="entry name" value="INPP5c_INPP5B"/>
    <property type="match status" value="1"/>
</dbReference>
<comment type="similarity">
    <text evidence="3">Belongs to the inositol 1,4,5-trisphosphate 5-phosphatase type II family.</text>
</comment>
<protein>
    <recommendedName>
        <fullName evidence="4">phosphoinositide 5-phosphatase</fullName>
        <ecNumber evidence="4">3.1.3.36</ecNumber>
    </recommendedName>
</protein>
<evidence type="ECO:0000256" key="7">
    <source>
        <dbReference type="ARBA" id="ARBA00023098"/>
    </source>
</evidence>
<dbReference type="Proteomes" id="UP000001593">
    <property type="component" value="Unassembled WGS sequence"/>
</dbReference>
<dbReference type="Gene3D" id="1.10.555.10">
    <property type="entry name" value="Rho GTPase activation protein"/>
    <property type="match status" value="1"/>
</dbReference>
<sequence>MATREADYIEVLPYKFFIGTWNVNGKSPVEGLGPWLTCDDEAPDVVVVGFQELDLSTEALLMSNVTSSSTSSKEEDWQRAVDKALRLKGSYIKVRSIRLVGIFLLVYTKTLHMPHIKDVAAEYVATGIMGMMGNKGGVAIRMSFHNSTLCFVNSHLAAHQEEYERRNQDYRDILSKLNFTRVSEVLTILDHDVTFWLGDLNYRVNMECELSKGLIDQGRLEELLKCDQLIKQKEVKKCFSGFHEPPITFRPTYKYDPGTDNWDSSEKGRAPAWCDRVLYRGHGVKQIAYRSHPSLKVSDHKPVSGLFSVGVKVVNREKEKQVYEEVVRSLDRQENESLPQVKLGTTEIKFKNVQFLEKTSKILEIENTGQVVVQFSFIPKLDDNHFCKPWLSIKPNMGVIMPENTKQVKVSAYVNKETAGALNSGEDKMEDILVLHLEGGKDFFITVTGSYCPSVFGSSLEALVHMYGPIREVPVANLIDLEHGQDSSASGPASQRRAKEALEIPKELWLLVDHLYKYGASEENILKQSGFEQEIQQIRTHLDTGSTGKMPGSIHSVAEALLIFLEALPVPVIPFGFYQKALECCNNYILCKQLICQLPECHRNAFTYLTAFLRELLLSSTENKLDAKTLATLFGTLLLRAPKDEESAALSKRAISQLTQKKARFVYHFLINEFDGGMNSA</sequence>
<proteinExistence type="inferred from homology"/>
<dbReference type="InterPro" id="IPR047078">
    <property type="entry name" value="RhoGAP_OCRL1"/>
</dbReference>
<dbReference type="PANTHER" id="PTHR11200">
    <property type="entry name" value="INOSITOL 5-PHOSPHATASE"/>
    <property type="match status" value="1"/>
</dbReference>
<dbReference type="SMART" id="SM00128">
    <property type="entry name" value="IPPc"/>
    <property type="match status" value="1"/>
</dbReference>
<dbReference type="InterPro" id="IPR000198">
    <property type="entry name" value="RhoGAP_dom"/>
</dbReference>
<dbReference type="GO" id="GO:0007165">
    <property type="term" value="P:signal transduction"/>
    <property type="evidence" value="ECO:0007669"/>
    <property type="project" value="InterPro"/>
</dbReference>
<dbReference type="PROSITE" id="PS50238">
    <property type="entry name" value="RHOGAP"/>
    <property type="match status" value="1"/>
</dbReference>
<dbReference type="GO" id="GO:0030670">
    <property type="term" value="C:phagocytic vesicle membrane"/>
    <property type="evidence" value="ECO:0007669"/>
    <property type="project" value="UniProtKB-SubCell"/>
</dbReference>
<evidence type="ECO:0000256" key="3">
    <source>
        <dbReference type="ARBA" id="ARBA00005910"/>
    </source>
</evidence>
<evidence type="ECO:0000256" key="5">
    <source>
        <dbReference type="ARBA" id="ARBA00022753"/>
    </source>
</evidence>
<keyword evidence="7" id="KW-0443">Lipid metabolism</keyword>
<dbReference type="FunFam" id="3.60.10.10:FF:000004">
    <property type="entry name" value="Type II inositol 1,4,5-trisphosphate 5-phosphatase"/>
    <property type="match status" value="1"/>
</dbReference>
<dbReference type="EC" id="3.1.3.36" evidence="4"/>
<dbReference type="Pfam" id="PF00620">
    <property type="entry name" value="RhoGAP"/>
    <property type="match status" value="1"/>
</dbReference>
<evidence type="ECO:0000256" key="2">
    <source>
        <dbReference type="ARBA" id="ARBA00004580"/>
    </source>
</evidence>
<keyword evidence="9" id="KW-0968">Cytoplasmic vesicle</keyword>
<dbReference type="InterPro" id="IPR037793">
    <property type="entry name" value="OCRL1/INPP5B_INPP5c"/>
</dbReference>
<dbReference type="GO" id="GO:0031901">
    <property type="term" value="C:early endosome membrane"/>
    <property type="evidence" value="ECO:0007669"/>
    <property type="project" value="UniProtKB-SubCell"/>
</dbReference>
<dbReference type="InterPro" id="IPR000300">
    <property type="entry name" value="IPPc"/>
</dbReference>
<keyword evidence="12" id="KW-1185">Reference proteome</keyword>
<feature type="domain" description="Rho-GAP" evidence="10">
    <location>
        <begin position="491"/>
        <end position="678"/>
    </location>
</feature>
<comment type="subcellular location">
    <subcellularLocation>
        <location evidence="2">Cytoplasmic vesicle</location>
        <location evidence="2">Phagosome membrane</location>
    </subcellularLocation>
    <subcellularLocation>
        <location evidence="1">Early endosome membrane</location>
    </subcellularLocation>
</comment>
<dbReference type="PANTHER" id="PTHR11200:SF300">
    <property type="entry name" value="TYPE II INOSITOL 1,4,5-TRISPHOSPHATE 5-PHOSPHATASE"/>
    <property type="match status" value="1"/>
</dbReference>
<dbReference type="AlphaFoldDB" id="A7SW33"/>
<dbReference type="Gene3D" id="2.60.40.10">
    <property type="entry name" value="Immunoglobulins"/>
    <property type="match status" value="1"/>
</dbReference>
<dbReference type="GO" id="GO:0016020">
    <property type="term" value="C:membrane"/>
    <property type="evidence" value="ECO:0000318"/>
    <property type="project" value="GO_Central"/>
</dbReference>
<dbReference type="SMART" id="SM00324">
    <property type="entry name" value="RhoGAP"/>
    <property type="match status" value="1"/>
</dbReference>